<dbReference type="Proteomes" id="UP001054945">
    <property type="component" value="Unassembled WGS sequence"/>
</dbReference>
<organism evidence="2 3">
    <name type="scientific">Caerostris extrusa</name>
    <name type="common">Bark spider</name>
    <name type="synonym">Caerostris bankana</name>
    <dbReference type="NCBI Taxonomy" id="172846"/>
    <lineage>
        <taxon>Eukaryota</taxon>
        <taxon>Metazoa</taxon>
        <taxon>Ecdysozoa</taxon>
        <taxon>Arthropoda</taxon>
        <taxon>Chelicerata</taxon>
        <taxon>Arachnida</taxon>
        <taxon>Araneae</taxon>
        <taxon>Araneomorphae</taxon>
        <taxon>Entelegynae</taxon>
        <taxon>Araneoidea</taxon>
        <taxon>Araneidae</taxon>
        <taxon>Caerostris</taxon>
    </lineage>
</organism>
<dbReference type="EMBL" id="BPLR01017803">
    <property type="protein sequence ID" value="GIY94584.1"/>
    <property type="molecule type" value="Genomic_DNA"/>
</dbReference>
<name>A0AAV4XIX5_CAEEX</name>
<protein>
    <submittedName>
        <fullName evidence="2">Uncharacterized protein</fullName>
    </submittedName>
</protein>
<gene>
    <name evidence="2" type="ORF">CEXT_5471</name>
</gene>
<evidence type="ECO:0000313" key="2">
    <source>
        <dbReference type="EMBL" id="GIY94584.1"/>
    </source>
</evidence>
<feature type="region of interest" description="Disordered" evidence="1">
    <location>
        <begin position="1"/>
        <end position="42"/>
    </location>
</feature>
<evidence type="ECO:0000256" key="1">
    <source>
        <dbReference type="SAM" id="MobiDB-lite"/>
    </source>
</evidence>
<sequence length="136" mass="16255">MKTSFPFKPPIHYTRKEERKKIPHFPSRALLSPSEKERGPRISEADKMFLRIHFQKKKNKDLPSSSLRFPTFLPPIKKIMMTFRKRKKKKEGGIELKEKKINTAEHFLDRLQVGPKKVNFRTRRECQNACEGWFML</sequence>
<proteinExistence type="predicted"/>
<comment type="caution">
    <text evidence="2">The sequence shown here is derived from an EMBL/GenBank/DDBJ whole genome shotgun (WGS) entry which is preliminary data.</text>
</comment>
<reference evidence="2 3" key="1">
    <citation type="submission" date="2021-06" db="EMBL/GenBank/DDBJ databases">
        <title>Caerostris extrusa draft genome.</title>
        <authorList>
            <person name="Kono N."/>
            <person name="Arakawa K."/>
        </authorList>
    </citation>
    <scope>NUCLEOTIDE SEQUENCE [LARGE SCALE GENOMIC DNA]</scope>
</reference>
<evidence type="ECO:0000313" key="3">
    <source>
        <dbReference type="Proteomes" id="UP001054945"/>
    </source>
</evidence>
<dbReference type="AlphaFoldDB" id="A0AAV4XIX5"/>
<keyword evidence="3" id="KW-1185">Reference proteome</keyword>
<accession>A0AAV4XIX5</accession>